<dbReference type="Proteomes" id="UP000450000">
    <property type="component" value="Unassembled WGS sequence"/>
</dbReference>
<dbReference type="EMBL" id="WBOF01000001">
    <property type="protein sequence ID" value="MQS14219.1"/>
    <property type="molecule type" value="Genomic_DNA"/>
</dbReference>
<feature type="compositionally biased region" description="Basic and acidic residues" evidence="1">
    <location>
        <begin position="90"/>
        <end position="107"/>
    </location>
</feature>
<evidence type="ECO:0000256" key="1">
    <source>
        <dbReference type="SAM" id="MobiDB-lite"/>
    </source>
</evidence>
<organism evidence="2 3">
    <name type="scientific">Streptomyces kaniharaensis</name>
    <dbReference type="NCBI Taxonomy" id="212423"/>
    <lineage>
        <taxon>Bacteria</taxon>
        <taxon>Bacillati</taxon>
        <taxon>Actinomycetota</taxon>
        <taxon>Actinomycetes</taxon>
        <taxon>Kitasatosporales</taxon>
        <taxon>Streptomycetaceae</taxon>
        <taxon>Streptomyces</taxon>
    </lineage>
</organism>
<proteinExistence type="predicted"/>
<comment type="caution">
    <text evidence="2">The sequence shown here is derived from an EMBL/GenBank/DDBJ whole genome shotgun (WGS) entry which is preliminary data.</text>
</comment>
<feature type="region of interest" description="Disordered" evidence="1">
    <location>
        <begin position="59"/>
        <end position="134"/>
    </location>
</feature>
<sequence>MSTYLALTFGTLLSSQGTGTSFRPPSSGPSGRFVLSCFQLIRCFPLRFPGLRHPTRRCLPGLDAPSDVSNSSRSPLRKANPATIHINGHAKTDPGRKAKKAGRDPARTGKWCFEGLAAPGPSTQTRVRCSLPSD</sequence>
<evidence type="ECO:0000313" key="2">
    <source>
        <dbReference type="EMBL" id="MQS14219.1"/>
    </source>
</evidence>
<evidence type="ECO:0000313" key="3">
    <source>
        <dbReference type="Proteomes" id="UP000450000"/>
    </source>
</evidence>
<reference evidence="2 3" key="1">
    <citation type="submission" date="2019-09" db="EMBL/GenBank/DDBJ databases">
        <title>Genome Sequences of Streptomyces kaniharaensis ATCC 21070.</title>
        <authorList>
            <person name="Zhu W."/>
            <person name="De Crecy-Lagard V."/>
            <person name="Richards N.G."/>
        </authorList>
    </citation>
    <scope>NUCLEOTIDE SEQUENCE [LARGE SCALE GENOMIC DNA]</scope>
    <source>
        <strain evidence="2 3">SF-557</strain>
    </source>
</reference>
<accession>A0A6N7KUF7</accession>
<feature type="compositionally biased region" description="Polar residues" evidence="1">
    <location>
        <begin position="121"/>
        <end position="134"/>
    </location>
</feature>
<dbReference type="AlphaFoldDB" id="A0A6N7KUF7"/>
<gene>
    <name evidence="2" type="ORF">F7Q99_18560</name>
</gene>
<protein>
    <submittedName>
        <fullName evidence="2">Uncharacterized protein</fullName>
    </submittedName>
</protein>
<keyword evidence="3" id="KW-1185">Reference proteome</keyword>
<name>A0A6N7KUF7_9ACTN</name>